<dbReference type="InterPro" id="IPR019796">
    <property type="entry name" value="G6P_DH_AS"/>
</dbReference>
<dbReference type="Gene3D" id="3.30.360.10">
    <property type="entry name" value="Dihydrodipicolinate Reductase, domain 2"/>
    <property type="match status" value="1"/>
</dbReference>
<dbReference type="OrthoDB" id="9802739at2"/>
<dbReference type="UniPathway" id="UPA00115">
    <property type="reaction ID" value="UER00408"/>
</dbReference>
<dbReference type="EC" id="1.1.1.49" evidence="7"/>
<evidence type="ECO:0000313" key="10">
    <source>
        <dbReference type="EMBL" id="ATX77411.1"/>
    </source>
</evidence>
<dbReference type="EMBL" id="CP011797">
    <property type="protein sequence ID" value="ATX77411.1"/>
    <property type="molecule type" value="Genomic_DNA"/>
</dbReference>
<accession>A0A2K8KU83</accession>
<dbReference type="Gene3D" id="3.40.50.720">
    <property type="entry name" value="NAD(P)-binding Rossmann-like Domain"/>
    <property type="match status" value="1"/>
</dbReference>
<dbReference type="InterPro" id="IPR001282">
    <property type="entry name" value="G6P_DH"/>
</dbReference>
<dbReference type="Pfam" id="PF02781">
    <property type="entry name" value="G6PD_C"/>
    <property type="match status" value="1"/>
</dbReference>
<reference evidence="10 11" key="1">
    <citation type="journal article" date="2017" name="Environ. Microbiol.">
        <title>Genomic and physiological analyses of 'Reinekea forsetii' reveal a versatile opportunistic lifestyle during spring algae blooms.</title>
        <authorList>
            <person name="Avci B."/>
            <person name="Hahnke R.L."/>
            <person name="Chafee M."/>
            <person name="Fischer T."/>
            <person name="Gruber-Vodicka H."/>
            <person name="Tegetmeyer H.E."/>
            <person name="Harder J."/>
            <person name="Fuchs B.M."/>
            <person name="Amann R.I."/>
            <person name="Teeling H."/>
        </authorList>
    </citation>
    <scope>NUCLEOTIDE SEQUENCE [LARGE SCALE GENOMIC DNA]</scope>
    <source>
        <strain evidence="10 11">Hel1_31_D35</strain>
    </source>
</reference>
<feature type="binding site" evidence="7">
    <location>
        <position position="150"/>
    </location>
    <ligand>
        <name>NADP(+)</name>
        <dbReference type="ChEBI" id="CHEBI:58349"/>
    </ligand>
</feature>
<dbReference type="PIRSF" id="PIRSF000110">
    <property type="entry name" value="G6PD"/>
    <property type="match status" value="1"/>
</dbReference>
<comment type="caution">
    <text evidence="7">Lacks conserved residue(s) required for the propagation of feature annotation.</text>
</comment>
<evidence type="ECO:0000313" key="11">
    <source>
        <dbReference type="Proteomes" id="UP000229757"/>
    </source>
</evidence>
<keyword evidence="6 7" id="KW-0119">Carbohydrate metabolism</keyword>
<comment type="catalytic activity">
    <reaction evidence="7">
        <text>D-glucose 6-phosphate + NADP(+) = 6-phospho-D-glucono-1,5-lactone + NADPH + H(+)</text>
        <dbReference type="Rhea" id="RHEA:15841"/>
        <dbReference type="ChEBI" id="CHEBI:15378"/>
        <dbReference type="ChEBI" id="CHEBI:57783"/>
        <dbReference type="ChEBI" id="CHEBI:57955"/>
        <dbReference type="ChEBI" id="CHEBI:58349"/>
        <dbReference type="ChEBI" id="CHEBI:61548"/>
        <dbReference type="EC" id="1.1.1.49"/>
    </reaction>
</comment>
<dbReference type="GO" id="GO:0006006">
    <property type="term" value="P:glucose metabolic process"/>
    <property type="evidence" value="ECO:0007669"/>
    <property type="project" value="UniProtKB-KW"/>
</dbReference>
<feature type="binding site" evidence="7">
    <location>
        <position position="218"/>
    </location>
    <ligand>
        <name>substrate</name>
    </ligand>
</feature>
<dbReference type="SUPFAM" id="SSF51735">
    <property type="entry name" value="NAD(P)-binding Rossmann-fold domains"/>
    <property type="match status" value="1"/>
</dbReference>
<dbReference type="PRINTS" id="PR00079">
    <property type="entry name" value="G6PDHDRGNASE"/>
</dbReference>
<gene>
    <name evidence="7" type="primary">zwf</name>
    <name evidence="10" type="ORF">REIFOR_02280</name>
</gene>
<evidence type="ECO:0000256" key="3">
    <source>
        <dbReference type="ARBA" id="ARBA00022526"/>
    </source>
</evidence>
<protein>
    <recommendedName>
        <fullName evidence="7">Glucose-6-phosphate 1-dehydrogenase</fullName>
        <shortName evidence="7">G6PD</shortName>
        <ecNumber evidence="7">1.1.1.49</ecNumber>
    </recommendedName>
</protein>
<evidence type="ECO:0000259" key="8">
    <source>
        <dbReference type="Pfam" id="PF00479"/>
    </source>
</evidence>
<evidence type="ECO:0000256" key="6">
    <source>
        <dbReference type="ARBA" id="ARBA00023277"/>
    </source>
</evidence>
<dbReference type="NCBIfam" id="TIGR00871">
    <property type="entry name" value="zwf"/>
    <property type="match status" value="1"/>
</dbReference>
<name>A0A2K8KU83_9GAMM</name>
<organism evidence="10 11">
    <name type="scientific">Reinekea forsetii</name>
    <dbReference type="NCBI Taxonomy" id="1336806"/>
    <lineage>
        <taxon>Bacteria</taxon>
        <taxon>Pseudomonadati</taxon>
        <taxon>Pseudomonadota</taxon>
        <taxon>Gammaproteobacteria</taxon>
        <taxon>Oceanospirillales</taxon>
        <taxon>Saccharospirillaceae</taxon>
        <taxon>Reinekea</taxon>
    </lineage>
</organism>
<evidence type="ECO:0000256" key="1">
    <source>
        <dbReference type="ARBA" id="ARBA00004937"/>
    </source>
</evidence>
<dbReference type="Proteomes" id="UP000229757">
    <property type="component" value="Chromosome"/>
</dbReference>
<evidence type="ECO:0000259" key="9">
    <source>
        <dbReference type="Pfam" id="PF02781"/>
    </source>
</evidence>
<feature type="binding site" evidence="7">
    <location>
        <position position="50"/>
    </location>
    <ligand>
        <name>NADP(+)</name>
        <dbReference type="ChEBI" id="CHEBI:58349"/>
    </ligand>
</feature>
<dbReference type="PANTHER" id="PTHR23429:SF0">
    <property type="entry name" value="GLUCOSE-6-PHOSPHATE 1-DEHYDROGENASE"/>
    <property type="match status" value="1"/>
</dbReference>
<evidence type="ECO:0000256" key="7">
    <source>
        <dbReference type="HAMAP-Rule" id="MF_00966"/>
    </source>
</evidence>
<dbReference type="PANTHER" id="PTHR23429">
    <property type="entry name" value="GLUCOSE-6-PHOSPHATE 1-DEHYDROGENASE G6PD"/>
    <property type="match status" value="1"/>
</dbReference>
<sequence>MNPVITPVHCNVVIFGGNGDLAIRKLLPALYHLERDGHICGSARIIGASRSDLGGEAYRALVRAGFDEFIGAEDWDENLWSTFSERLDYIAVDAKDPASFAKLKRALGSEFEAQDTVYYLSTAPQFFGPICENLAAAGLISPSSRVVLEKPIGKSLASSKVINDAVAKVFPENNIYRIDHYLGKETVQNLLALRFANALFEPVWSNSHIDNVQITVSETVGCEGRWGYYDDSGALRDMIQNHMLQLLCLVAMGVPVSLEPEAVRAEKIKVLKSLKTMSPDQVRRNAIRAQYGAGNMAGKAVPGYKEEPGGKPESSTETFVAIKAELHNWRWRGVPFFLRTGKRLPSRFSEIVIQFKSVPHSIFPSTSNLLPNKLVIRLQPEESIQLSMMNKIPGLSEGMPVMPVTLNLTMPDRFAEVRVPEAYERLILDVMRGNSTLFVHRDEVEAAWVWADAILDEWSVSTVEPHSYPAGSWGPQASFELTARDGRSWHESK</sequence>
<keyword evidence="4 7" id="KW-0521">NADP</keyword>
<evidence type="ECO:0000256" key="4">
    <source>
        <dbReference type="ARBA" id="ARBA00022857"/>
    </source>
</evidence>
<feature type="binding site" evidence="7">
    <location>
        <position position="184"/>
    </location>
    <ligand>
        <name>substrate</name>
    </ligand>
</feature>
<feature type="binding site" evidence="7">
    <location>
        <position position="180"/>
    </location>
    <ligand>
        <name>substrate</name>
    </ligand>
</feature>
<feature type="binding site" evidence="7">
    <location>
        <position position="237"/>
    </location>
    <ligand>
        <name>substrate</name>
    </ligand>
</feature>
<dbReference type="HAMAP" id="MF_00966">
    <property type="entry name" value="G6PD"/>
    <property type="match status" value="1"/>
</dbReference>
<dbReference type="GO" id="GO:0050661">
    <property type="term" value="F:NADP binding"/>
    <property type="evidence" value="ECO:0007669"/>
    <property type="project" value="UniProtKB-UniRule"/>
</dbReference>
<dbReference type="PROSITE" id="PS00069">
    <property type="entry name" value="G6P_DEHYDROGENASE"/>
    <property type="match status" value="1"/>
</dbReference>
<dbReference type="RefSeq" id="WP_100257670.1">
    <property type="nucleotide sequence ID" value="NZ_CP011797.1"/>
</dbReference>
<feature type="domain" description="Glucose-6-phosphate dehydrogenase NAD-binding" evidence="8">
    <location>
        <begin position="13"/>
        <end position="189"/>
    </location>
</feature>
<comment type="function">
    <text evidence="7">Catalyzes the oxidation of glucose 6-phosphate to 6-phosphogluconolactone.</text>
</comment>
<feature type="binding site" evidence="7">
    <location>
        <position position="342"/>
    </location>
    <ligand>
        <name>substrate</name>
    </ligand>
</feature>
<dbReference type="GO" id="GO:0004345">
    <property type="term" value="F:glucose-6-phosphate dehydrogenase activity"/>
    <property type="evidence" value="ECO:0007669"/>
    <property type="project" value="UniProtKB-UniRule"/>
</dbReference>
<evidence type="ECO:0000256" key="2">
    <source>
        <dbReference type="ARBA" id="ARBA00009975"/>
    </source>
</evidence>
<evidence type="ECO:0000256" key="5">
    <source>
        <dbReference type="ARBA" id="ARBA00023002"/>
    </source>
</evidence>
<feature type="active site" description="Proton acceptor" evidence="7">
    <location>
        <position position="242"/>
    </location>
</feature>
<dbReference type="InterPro" id="IPR022675">
    <property type="entry name" value="G6P_DH_C"/>
</dbReference>
<dbReference type="Pfam" id="PF00479">
    <property type="entry name" value="G6PD_N"/>
    <property type="match status" value="1"/>
</dbReference>
<comment type="pathway">
    <text evidence="1 7">Carbohydrate degradation; pentose phosphate pathway; D-ribulose 5-phosphate from D-glucose 6-phosphate (oxidative stage): step 1/3.</text>
</comment>
<feature type="domain" description="Glucose-6-phosphate dehydrogenase C-terminal" evidence="9">
    <location>
        <begin position="191"/>
        <end position="490"/>
    </location>
</feature>
<keyword evidence="5 7" id="KW-0560">Oxidoreductase</keyword>
<keyword evidence="11" id="KW-1185">Reference proteome</keyword>
<dbReference type="GO" id="GO:0009051">
    <property type="term" value="P:pentose-phosphate shunt, oxidative branch"/>
    <property type="evidence" value="ECO:0007669"/>
    <property type="project" value="TreeGrafter"/>
</dbReference>
<dbReference type="GO" id="GO:0005829">
    <property type="term" value="C:cytosol"/>
    <property type="evidence" value="ECO:0007669"/>
    <property type="project" value="TreeGrafter"/>
</dbReference>
<proteinExistence type="inferred from homology"/>
<dbReference type="AlphaFoldDB" id="A0A2K8KU83"/>
<dbReference type="SUPFAM" id="SSF55347">
    <property type="entry name" value="Glyceraldehyde-3-phosphate dehydrogenase-like, C-terminal domain"/>
    <property type="match status" value="1"/>
</dbReference>
<keyword evidence="3 7" id="KW-0313">Glucose metabolism</keyword>
<comment type="similarity">
    <text evidence="2 7">Belongs to the glucose-6-phosphate dehydrogenase family.</text>
</comment>
<dbReference type="InterPro" id="IPR022674">
    <property type="entry name" value="G6P_DH_NAD-bd"/>
</dbReference>
<dbReference type="KEGG" id="rfo:REIFOR_02280"/>
<dbReference type="InterPro" id="IPR036291">
    <property type="entry name" value="NAD(P)-bd_dom_sf"/>
</dbReference>